<dbReference type="Proteomes" id="UP000076858">
    <property type="component" value="Unassembled WGS sequence"/>
</dbReference>
<reference evidence="7 8" key="1">
    <citation type="submission" date="2016-03" db="EMBL/GenBank/DDBJ databases">
        <title>EvidentialGene: Evidence-directed Construction of Genes on Genomes.</title>
        <authorList>
            <person name="Gilbert D.G."/>
            <person name="Choi J.-H."/>
            <person name="Mockaitis K."/>
            <person name="Colbourne J."/>
            <person name="Pfrender M."/>
        </authorList>
    </citation>
    <scope>NUCLEOTIDE SEQUENCE [LARGE SCALE GENOMIC DNA]</scope>
    <source>
        <strain evidence="7 8">Xinb3</strain>
        <tissue evidence="7">Complete organism</tissue>
    </source>
</reference>
<feature type="transmembrane region" description="Helical" evidence="5">
    <location>
        <begin position="441"/>
        <end position="468"/>
    </location>
</feature>
<keyword evidence="8" id="KW-1185">Reference proteome</keyword>
<keyword evidence="5" id="KW-0812">Transmembrane</keyword>
<gene>
    <name evidence="7" type="ORF">APZ42_018194</name>
</gene>
<proteinExistence type="predicted"/>
<feature type="region of interest" description="Disordered" evidence="4">
    <location>
        <begin position="392"/>
        <end position="428"/>
    </location>
</feature>
<dbReference type="SUPFAM" id="SSF52058">
    <property type="entry name" value="L domain-like"/>
    <property type="match status" value="1"/>
</dbReference>
<evidence type="ECO:0000256" key="1">
    <source>
        <dbReference type="ARBA" id="ARBA00022614"/>
    </source>
</evidence>
<keyword evidence="2 6" id="KW-0732">Signal</keyword>
<dbReference type="Gene3D" id="3.80.10.10">
    <property type="entry name" value="Ribonuclease Inhibitor"/>
    <property type="match status" value="1"/>
</dbReference>
<organism evidence="7 8">
    <name type="scientific">Daphnia magna</name>
    <dbReference type="NCBI Taxonomy" id="35525"/>
    <lineage>
        <taxon>Eukaryota</taxon>
        <taxon>Metazoa</taxon>
        <taxon>Ecdysozoa</taxon>
        <taxon>Arthropoda</taxon>
        <taxon>Crustacea</taxon>
        <taxon>Branchiopoda</taxon>
        <taxon>Diplostraca</taxon>
        <taxon>Cladocera</taxon>
        <taxon>Anomopoda</taxon>
        <taxon>Daphniidae</taxon>
        <taxon>Daphnia</taxon>
    </lineage>
</organism>
<feature type="compositionally biased region" description="Polar residues" evidence="4">
    <location>
        <begin position="417"/>
        <end position="428"/>
    </location>
</feature>
<feature type="compositionally biased region" description="Low complexity" evidence="4">
    <location>
        <begin position="392"/>
        <end position="416"/>
    </location>
</feature>
<dbReference type="EMBL" id="LRGB01000763">
    <property type="protein sequence ID" value="KZS16092.1"/>
    <property type="molecule type" value="Genomic_DNA"/>
</dbReference>
<dbReference type="GO" id="GO:0016020">
    <property type="term" value="C:membrane"/>
    <property type="evidence" value="ECO:0007669"/>
    <property type="project" value="TreeGrafter"/>
</dbReference>
<evidence type="ECO:0000256" key="4">
    <source>
        <dbReference type="SAM" id="MobiDB-lite"/>
    </source>
</evidence>
<feature type="signal peptide" evidence="6">
    <location>
        <begin position="1"/>
        <end position="26"/>
    </location>
</feature>
<accession>A0A0P5CVS9</accession>
<feature type="chain" id="PRO_5013462064" evidence="6">
    <location>
        <begin position="27"/>
        <end position="568"/>
    </location>
</feature>
<dbReference type="PANTHER" id="PTHR24364:SF18">
    <property type="entry name" value="LP06937P"/>
    <property type="match status" value="1"/>
</dbReference>
<evidence type="ECO:0000256" key="2">
    <source>
        <dbReference type="ARBA" id="ARBA00022729"/>
    </source>
</evidence>
<dbReference type="PANTHER" id="PTHR24364">
    <property type="entry name" value="LP06937P"/>
    <property type="match status" value="1"/>
</dbReference>
<dbReference type="AlphaFoldDB" id="A0A0P5CVS9"/>
<feature type="region of interest" description="Disordered" evidence="4">
    <location>
        <begin position="543"/>
        <end position="568"/>
    </location>
</feature>
<evidence type="ECO:0000256" key="5">
    <source>
        <dbReference type="SAM" id="Phobius"/>
    </source>
</evidence>
<comment type="caution">
    <text evidence="7">The sequence shown here is derived from an EMBL/GenBank/DDBJ whole genome shotgun (WGS) entry which is preliminary data.</text>
</comment>
<keyword evidence="3" id="KW-0677">Repeat</keyword>
<evidence type="ECO:0000313" key="8">
    <source>
        <dbReference type="Proteomes" id="UP000076858"/>
    </source>
</evidence>
<keyword evidence="1" id="KW-0433">Leucine-rich repeat</keyword>
<name>A0A0P5CVS9_9CRUS</name>
<keyword evidence="5" id="KW-1133">Transmembrane helix</keyword>
<feature type="compositionally biased region" description="Polar residues" evidence="4">
    <location>
        <begin position="543"/>
        <end position="556"/>
    </location>
</feature>
<dbReference type="InterPro" id="IPR052286">
    <property type="entry name" value="Wnt_signaling_inhibitor"/>
</dbReference>
<dbReference type="InterPro" id="IPR032675">
    <property type="entry name" value="LRR_dom_sf"/>
</dbReference>
<protein>
    <submittedName>
        <fullName evidence="7">Uncharacterized protein</fullName>
    </submittedName>
</protein>
<evidence type="ECO:0000256" key="6">
    <source>
        <dbReference type="SAM" id="SignalP"/>
    </source>
</evidence>
<keyword evidence="5" id="KW-0472">Membrane</keyword>
<sequence length="568" mass="61366">MKSMRSELVPRLTLLLLIGGIGLTEAIDCGRCVCTKNVATGYQNVLCLGIPFTEIKSIFAGNTGFVDINRFDVVPEVGDSIIPANLLGNHRARIIHLASCGINPMEIHSDAFKTSMRTTEEFTSFVCDVGKLTWSFLNGFTSLNFLQLEGVTKIQSLGSLPSLPSLKRFTITNCQGFATLSFPGTSLTGLQTLIMTDNGAELTNEKLDSILATLVNAKSFQVLKLTNNTGMSRIPSALSVLSALHTLDLSLCSISIVSSSSLSFTAPAVKALNLEKTSLSTIVDNTFNNRYYGNAKVLLDGNNLQEFRSSIYFKILMDIKTATTGEIGSLSVTNNPIKCDDCQLAWLIRDSRELLPFVNGACSNGTNFRDLIPSWYDDQSCDSLTTTPLPTTLTSTTTSIEPTSTSESTSTAALPSISSTESGSTNISTLAPPDAESYDTLFYILYGILGGIGLILIIGFVYLGWMLARRRKARARSSDVSSLNSSIAPGLHPVPDPLAVNHRASYAPMNEPVPPRTASNNFNQHPTGKQYNKATATIITPYRPTSSAYQPPTAEQSGRVRGLKRVQF</sequence>
<dbReference type="OrthoDB" id="6374243at2759"/>
<dbReference type="STRING" id="35525.A0A0P5CVS9"/>
<evidence type="ECO:0000313" key="7">
    <source>
        <dbReference type="EMBL" id="KZS16092.1"/>
    </source>
</evidence>
<evidence type="ECO:0000256" key="3">
    <source>
        <dbReference type="ARBA" id="ARBA00022737"/>
    </source>
</evidence>